<evidence type="ECO:0000256" key="3">
    <source>
        <dbReference type="ARBA" id="ARBA00022723"/>
    </source>
</evidence>
<evidence type="ECO:0000256" key="2">
    <source>
        <dbReference type="ARBA" id="ARBA00006991"/>
    </source>
</evidence>
<keyword evidence="10" id="KW-0539">Nucleus</keyword>
<dbReference type="SMART" id="SM00355">
    <property type="entry name" value="ZnF_C2H2"/>
    <property type="match status" value="2"/>
</dbReference>
<dbReference type="GO" id="GO:0008270">
    <property type="term" value="F:zinc ion binding"/>
    <property type="evidence" value="ECO:0007669"/>
    <property type="project" value="UniProtKB-KW"/>
</dbReference>
<dbReference type="EMBL" id="OX395127">
    <property type="protein sequence ID" value="CAI5768582.1"/>
    <property type="molecule type" value="Genomic_DNA"/>
</dbReference>
<keyword evidence="7" id="KW-0805">Transcription regulation</keyword>
<dbReference type="PANTHER" id="PTHR23226">
    <property type="entry name" value="ZINC FINGER AND SCAN DOMAIN-CONTAINING"/>
    <property type="match status" value="1"/>
</dbReference>
<keyword evidence="4" id="KW-0677">Repeat</keyword>
<dbReference type="Pfam" id="PF00096">
    <property type="entry name" value="zf-C2H2"/>
    <property type="match status" value="2"/>
</dbReference>
<gene>
    <name evidence="14" type="ORF">PODLI_1B011832</name>
</gene>
<feature type="region of interest" description="Disordered" evidence="12">
    <location>
        <begin position="88"/>
        <end position="130"/>
    </location>
</feature>
<evidence type="ECO:0000256" key="9">
    <source>
        <dbReference type="ARBA" id="ARBA00023163"/>
    </source>
</evidence>
<evidence type="ECO:0000256" key="1">
    <source>
        <dbReference type="ARBA" id="ARBA00004123"/>
    </source>
</evidence>
<evidence type="ECO:0000256" key="7">
    <source>
        <dbReference type="ARBA" id="ARBA00023015"/>
    </source>
</evidence>
<dbReference type="PANTHER" id="PTHR23226:SF416">
    <property type="entry name" value="FI01424P"/>
    <property type="match status" value="1"/>
</dbReference>
<name>A0AA35K0I9_9SAUR</name>
<feature type="domain" description="C2H2-type" evidence="13">
    <location>
        <begin position="75"/>
        <end position="102"/>
    </location>
</feature>
<sequence>MHVPSAVNVSVQGDTHQRTHTEPFQCSECRKAFSQEANLLKHQRTHIREKPYFSFSESGGLSRHTRSSHIGEKLYNCEQCGKSFTRKSDLKRHQEHYTKETPNQGSNLSESLDNESRPHEGENAQRMETM</sequence>
<evidence type="ECO:0000256" key="6">
    <source>
        <dbReference type="ARBA" id="ARBA00022833"/>
    </source>
</evidence>
<evidence type="ECO:0000256" key="11">
    <source>
        <dbReference type="PROSITE-ProRule" id="PRU00042"/>
    </source>
</evidence>
<dbReference type="PROSITE" id="PS50157">
    <property type="entry name" value="ZINC_FINGER_C2H2_2"/>
    <property type="match status" value="2"/>
</dbReference>
<evidence type="ECO:0000313" key="15">
    <source>
        <dbReference type="Proteomes" id="UP001178461"/>
    </source>
</evidence>
<evidence type="ECO:0000256" key="4">
    <source>
        <dbReference type="ARBA" id="ARBA00022737"/>
    </source>
</evidence>
<proteinExistence type="inferred from homology"/>
<dbReference type="GO" id="GO:0000978">
    <property type="term" value="F:RNA polymerase II cis-regulatory region sequence-specific DNA binding"/>
    <property type="evidence" value="ECO:0007669"/>
    <property type="project" value="TreeGrafter"/>
</dbReference>
<dbReference type="InterPro" id="IPR036236">
    <property type="entry name" value="Znf_C2H2_sf"/>
</dbReference>
<dbReference type="PROSITE" id="PS00028">
    <property type="entry name" value="ZINC_FINGER_C2H2_1"/>
    <property type="match status" value="1"/>
</dbReference>
<evidence type="ECO:0000256" key="12">
    <source>
        <dbReference type="SAM" id="MobiDB-lite"/>
    </source>
</evidence>
<comment type="subcellular location">
    <subcellularLocation>
        <location evidence="1">Nucleus</location>
    </subcellularLocation>
</comment>
<feature type="compositionally biased region" description="Basic and acidic residues" evidence="12">
    <location>
        <begin position="88"/>
        <end position="99"/>
    </location>
</feature>
<keyword evidence="3" id="KW-0479">Metal-binding</keyword>
<dbReference type="FunFam" id="3.30.160.60:FF:000344">
    <property type="entry name" value="zinc finger protein 90 homolog"/>
    <property type="match status" value="1"/>
</dbReference>
<dbReference type="FunFam" id="3.30.160.60:FF:000100">
    <property type="entry name" value="Zinc finger 45-like"/>
    <property type="match status" value="1"/>
</dbReference>
<organism evidence="14 15">
    <name type="scientific">Podarcis lilfordi</name>
    <name type="common">Lilford's wall lizard</name>
    <dbReference type="NCBI Taxonomy" id="74358"/>
    <lineage>
        <taxon>Eukaryota</taxon>
        <taxon>Metazoa</taxon>
        <taxon>Chordata</taxon>
        <taxon>Craniata</taxon>
        <taxon>Vertebrata</taxon>
        <taxon>Euteleostomi</taxon>
        <taxon>Lepidosauria</taxon>
        <taxon>Squamata</taxon>
        <taxon>Bifurcata</taxon>
        <taxon>Unidentata</taxon>
        <taxon>Episquamata</taxon>
        <taxon>Laterata</taxon>
        <taxon>Lacertibaenia</taxon>
        <taxon>Lacertidae</taxon>
        <taxon>Podarcis</taxon>
    </lineage>
</organism>
<feature type="domain" description="C2H2-type" evidence="13">
    <location>
        <begin position="24"/>
        <end position="51"/>
    </location>
</feature>
<dbReference type="Gene3D" id="3.30.160.60">
    <property type="entry name" value="Classic Zinc Finger"/>
    <property type="match status" value="2"/>
</dbReference>
<evidence type="ECO:0000256" key="5">
    <source>
        <dbReference type="ARBA" id="ARBA00022771"/>
    </source>
</evidence>
<feature type="compositionally biased region" description="Polar residues" evidence="12">
    <location>
        <begin position="100"/>
        <end position="111"/>
    </location>
</feature>
<evidence type="ECO:0000256" key="8">
    <source>
        <dbReference type="ARBA" id="ARBA00023125"/>
    </source>
</evidence>
<keyword evidence="5 11" id="KW-0863">Zinc-finger</keyword>
<dbReference type="AlphaFoldDB" id="A0AA35K0I9"/>
<evidence type="ECO:0000256" key="10">
    <source>
        <dbReference type="ARBA" id="ARBA00023242"/>
    </source>
</evidence>
<accession>A0AA35K0I9</accession>
<keyword evidence="9" id="KW-0804">Transcription</keyword>
<keyword evidence="15" id="KW-1185">Reference proteome</keyword>
<dbReference type="Proteomes" id="UP001178461">
    <property type="component" value="Chromosome 2"/>
</dbReference>
<comment type="similarity">
    <text evidence="2">Belongs to the krueppel C2H2-type zinc-finger protein family.</text>
</comment>
<dbReference type="InterPro" id="IPR013087">
    <property type="entry name" value="Znf_C2H2_type"/>
</dbReference>
<feature type="compositionally biased region" description="Basic and acidic residues" evidence="12">
    <location>
        <begin position="114"/>
        <end position="130"/>
    </location>
</feature>
<reference evidence="14" key="1">
    <citation type="submission" date="2022-12" db="EMBL/GenBank/DDBJ databases">
        <authorList>
            <person name="Alioto T."/>
            <person name="Alioto T."/>
            <person name="Gomez Garrido J."/>
        </authorList>
    </citation>
    <scope>NUCLEOTIDE SEQUENCE</scope>
</reference>
<dbReference type="GO" id="GO:0000981">
    <property type="term" value="F:DNA-binding transcription factor activity, RNA polymerase II-specific"/>
    <property type="evidence" value="ECO:0007669"/>
    <property type="project" value="TreeGrafter"/>
</dbReference>
<keyword evidence="8" id="KW-0238">DNA-binding</keyword>
<keyword evidence="6" id="KW-0862">Zinc</keyword>
<dbReference type="GO" id="GO:0005634">
    <property type="term" value="C:nucleus"/>
    <property type="evidence" value="ECO:0007669"/>
    <property type="project" value="UniProtKB-SubCell"/>
</dbReference>
<dbReference type="SUPFAM" id="SSF57667">
    <property type="entry name" value="beta-beta-alpha zinc fingers"/>
    <property type="match status" value="2"/>
</dbReference>
<evidence type="ECO:0000259" key="13">
    <source>
        <dbReference type="PROSITE" id="PS50157"/>
    </source>
</evidence>
<evidence type="ECO:0000313" key="14">
    <source>
        <dbReference type="EMBL" id="CAI5768582.1"/>
    </source>
</evidence>
<protein>
    <submittedName>
        <fullName evidence="14">Finger 420-like</fullName>
    </submittedName>
</protein>